<evidence type="ECO:0000313" key="3">
    <source>
        <dbReference type="Proteomes" id="UP000812982"/>
    </source>
</evidence>
<dbReference type="RefSeq" id="WP_217157637.1">
    <property type="nucleotide sequence ID" value="NZ_VOMB01000016.1"/>
</dbReference>
<proteinExistence type="predicted"/>
<dbReference type="InterPro" id="IPR052512">
    <property type="entry name" value="4CMD/NDH-1_regulator"/>
</dbReference>
<dbReference type="Pfam" id="PF02627">
    <property type="entry name" value="CMD"/>
    <property type="match status" value="1"/>
</dbReference>
<name>A0ABS6KMG9_9MYCO</name>
<dbReference type="InterPro" id="IPR003779">
    <property type="entry name" value="CMD-like"/>
</dbReference>
<protein>
    <submittedName>
        <fullName evidence="2">4-carboxymuconolactone decarboxylase</fullName>
    </submittedName>
</protein>
<dbReference type="Proteomes" id="UP000812982">
    <property type="component" value="Unassembled WGS sequence"/>
</dbReference>
<dbReference type="PANTHER" id="PTHR33570:SF2">
    <property type="entry name" value="CARBOXYMUCONOLACTONE DECARBOXYLASE-LIKE DOMAIN-CONTAINING PROTEIN"/>
    <property type="match status" value="1"/>
</dbReference>
<gene>
    <name evidence="2" type="ORF">FR943_13095</name>
</gene>
<reference evidence="2 3" key="1">
    <citation type="journal article" date="2021" name="Sci. Rep.">
        <title>Phenotypic and genomic hallmarks of a novel, potentially pathogenic rapidly growing Mycobacterium species related to the Mycobacterium fortuitum complex.</title>
        <authorList>
            <person name="Gharbi R."/>
            <person name="Khanna V."/>
            <person name="Frigui W."/>
            <person name="Mhenni B."/>
            <person name="Brosch R."/>
            <person name="Mardassi H."/>
        </authorList>
    </citation>
    <scope>NUCLEOTIDE SEQUENCE [LARGE SCALE GENOMIC DNA]</scope>
    <source>
        <strain evidence="2 3">TNTM28</strain>
    </source>
</reference>
<sequence>MDQDTYDKGLAIRTAVLGEDYVRQAAGNVDPFSKPLQDLVTEYCWGAVWGRDGLELKTRSMLNLAMISVLNRPNELRTHIRGALNNGVSREEICEIFLQVGIYAGIPAAVDSFRLARAVFAELDENERQA</sequence>
<organism evidence="2 3">
    <name type="scientific">[Mycobacterium] fortunisiensis</name>
    <dbReference type="NCBI Taxonomy" id="2600579"/>
    <lineage>
        <taxon>Bacteria</taxon>
        <taxon>Bacillati</taxon>
        <taxon>Actinomycetota</taxon>
        <taxon>Actinomycetes</taxon>
        <taxon>Mycobacteriales</taxon>
        <taxon>Mycobacteriaceae</taxon>
        <taxon>Mycolicibacterium</taxon>
    </lineage>
</organism>
<comment type="caution">
    <text evidence="2">The sequence shown here is derived from an EMBL/GenBank/DDBJ whole genome shotgun (WGS) entry which is preliminary data.</text>
</comment>
<keyword evidence="3" id="KW-1185">Reference proteome</keyword>
<evidence type="ECO:0000313" key="2">
    <source>
        <dbReference type="EMBL" id="MBU9764773.1"/>
    </source>
</evidence>
<feature type="domain" description="Carboxymuconolactone decarboxylase-like" evidence="1">
    <location>
        <begin position="36"/>
        <end position="117"/>
    </location>
</feature>
<dbReference type="EMBL" id="VOMB01000016">
    <property type="protein sequence ID" value="MBU9764773.1"/>
    <property type="molecule type" value="Genomic_DNA"/>
</dbReference>
<evidence type="ECO:0000259" key="1">
    <source>
        <dbReference type="Pfam" id="PF02627"/>
    </source>
</evidence>
<dbReference type="PANTHER" id="PTHR33570">
    <property type="entry name" value="4-CARBOXYMUCONOLACTONE DECARBOXYLASE FAMILY PROTEIN"/>
    <property type="match status" value="1"/>
</dbReference>
<accession>A0ABS6KMG9</accession>